<keyword evidence="5 6" id="KW-0472">Membrane</keyword>
<dbReference type="InterPro" id="IPR050833">
    <property type="entry name" value="Poly_Biosynth_Transport"/>
</dbReference>
<comment type="subcellular location">
    <subcellularLocation>
        <location evidence="1">Cell membrane</location>
        <topology evidence="1">Multi-pass membrane protein</topology>
    </subcellularLocation>
</comment>
<dbReference type="PANTHER" id="PTHR30250:SF11">
    <property type="entry name" value="O-ANTIGEN TRANSPORTER-RELATED"/>
    <property type="match status" value="1"/>
</dbReference>
<feature type="transmembrane region" description="Helical" evidence="6">
    <location>
        <begin position="264"/>
        <end position="284"/>
    </location>
</feature>
<gene>
    <name evidence="7" type="ORF">FN924_15500</name>
</gene>
<feature type="transmembrane region" description="Helical" evidence="6">
    <location>
        <begin position="164"/>
        <end position="184"/>
    </location>
</feature>
<feature type="transmembrane region" description="Helical" evidence="6">
    <location>
        <begin position="65"/>
        <end position="83"/>
    </location>
</feature>
<protein>
    <submittedName>
        <fullName evidence="7">Oligosaccharide flippase family protein</fullName>
    </submittedName>
</protein>
<evidence type="ECO:0000256" key="1">
    <source>
        <dbReference type="ARBA" id="ARBA00004651"/>
    </source>
</evidence>
<feature type="transmembrane region" description="Helical" evidence="6">
    <location>
        <begin position="346"/>
        <end position="366"/>
    </location>
</feature>
<feature type="transmembrane region" description="Helical" evidence="6">
    <location>
        <begin position="132"/>
        <end position="152"/>
    </location>
</feature>
<accession>A0A516KJ92</accession>
<dbReference type="Pfam" id="PF13440">
    <property type="entry name" value="Polysacc_synt_3"/>
    <property type="match status" value="1"/>
</dbReference>
<feature type="transmembrane region" description="Helical" evidence="6">
    <location>
        <begin position="30"/>
        <end position="53"/>
    </location>
</feature>
<organism evidence="7 8">
    <name type="scientific">Radiobacillus deserti</name>
    <dbReference type="NCBI Taxonomy" id="2594883"/>
    <lineage>
        <taxon>Bacteria</taxon>
        <taxon>Bacillati</taxon>
        <taxon>Bacillota</taxon>
        <taxon>Bacilli</taxon>
        <taxon>Bacillales</taxon>
        <taxon>Bacillaceae</taxon>
        <taxon>Radiobacillus</taxon>
    </lineage>
</organism>
<keyword evidence="3 6" id="KW-0812">Transmembrane</keyword>
<feature type="transmembrane region" description="Helical" evidence="6">
    <location>
        <begin position="104"/>
        <end position="126"/>
    </location>
</feature>
<evidence type="ECO:0000256" key="6">
    <source>
        <dbReference type="SAM" id="Phobius"/>
    </source>
</evidence>
<keyword evidence="4 6" id="KW-1133">Transmembrane helix</keyword>
<name>A0A516KJ92_9BACI</name>
<keyword evidence="8" id="KW-1185">Reference proteome</keyword>
<feature type="transmembrane region" description="Helical" evidence="6">
    <location>
        <begin position="235"/>
        <end position="258"/>
    </location>
</feature>
<dbReference type="AlphaFoldDB" id="A0A516KJ92"/>
<proteinExistence type="predicted"/>
<keyword evidence="2" id="KW-1003">Cell membrane</keyword>
<evidence type="ECO:0000256" key="2">
    <source>
        <dbReference type="ARBA" id="ARBA00022475"/>
    </source>
</evidence>
<dbReference type="PANTHER" id="PTHR30250">
    <property type="entry name" value="PST FAMILY PREDICTED COLANIC ACID TRANSPORTER"/>
    <property type="match status" value="1"/>
</dbReference>
<feature type="transmembrane region" description="Helical" evidence="6">
    <location>
        <begin position="402"/>
        <end position="426"/>
    </location>
</feature>
<evidence type="ECO:0000256" key="3">
    <source>
        <dbReference type="ARBA" id="ARBA00022692"/>
    </source>
</evidence>
<evidence type="ECO:0000313" key="7">
    <source>
        <dbReference type="EMBL" id="QDP41456.1"/>
    </source>
</evidence>
<evidence type="ECO:0000256" key="4">
    <source>
        <dbReference type="ARBA" id="ARBA00022989"/>
    </source>
</evidence>
<feature type="transmembrane region" description="Helical" evidence="6">
    <location>
        <begin position="378"/>
        <end position="396"/>
    </location>
</feature>
<evidence type="ECO:0000313" key="8">
    <source>
        <dbReference type="Proteomes" id="UP000315215"/>
    </source>
</evidence>
<feature type="transmembrane region" description="Helical" evidence="6">
    <location>
        <begin position="315"/>
        <end position="334"/>
    </location>
</feature>
<dbReference type="KEGG" id="aqt:FN924_15500"/>
<dbReference type="Proteomes" id="UP000315215">
    <property type="component" value="Chromosome"/>
</dbReference>
<dbReference type="EMBL" id="CP041666">
    <property type="protein sequence ID" value="QDP41456.1"/>
    <property type="molecule type" value="Genomic_DNA"/>
</dbReference>
<dbReference type="GO" id="GO:0005886">
    <property type="term" value="C:plasma membrane"/>
    <property type="evidence" value="ECO:0007669"/>
    <property type="project" value="UniProtKB-SubCell"/>
</dbReference>
<reference evidence="7 8" key="1">
    <citation type="submission" date="2019-07" db="EMBL/GenBank/DDBJ databases">
        <authorList>
            <person name="Li J."/>
        </authorList>
    </citation>
    <scope>NUCLEOTIDE SEQUENCE [LARGE SCALE GENOMIC DNA]</scope>
    <source>
        <strain evidence="7 8">TKL69</strain>
    </source>
</reference>
<feature type="transmembrane region" description="Helical" evidence="6">
    <location>
        <begin position="190"/>
        <end position="209"/>
    </location>
</feature>
<evidence type="ECO:0000256" key="5">
    <source>
        <dbReference type="ARBA" id="ARBA00023136"/>
    </source>
</evidence>
<sequence length="433" mass="49513">MGRLSKGDYYMVKLLVYKIKSKIPVDFSQVFFFDILSKVFMLAITIILIRFMVPAEYADIVKFTALSSFNFGVFGEGIALTFIRYSTEQFSRGKKNSLALHTKVSLMLLILSIIAIGLAPLLAKVYNMANTVVIYSIIYGFLIALINMNLAYFQSRELYVQSGMINNIKNIFILLGIGSFLLIFHELRVISVILLFIFSSIVTFCYGLYKIYKSKQVKNILLDFYDFKLMIKESLWVLVYLILLNLFNQMDIIMISNLLTNKDVALYGIAFKYYSLLLTLLPSIKAVLRVRTSKVEFVDSKEHRKEFVLQWLKKTWFIVFLSCVVIILLSGLFMPHINGHQYDDAIPAFNILVVGVGISYMFASNISIMMSARRYKELCFLAAISLAFNVFSNWLLIPIYGINAAAATTIVSHAILNMSTTLFIIYDKRELKV</sequence>